<dbReference type="Proteomes" id="UP001597296">
    <property type="component" value="Unassembled WGS sequence"/>
</dbReference>
<reference evidence="2" key="1">
    <citation type="journal article" date="2019" name="Int. J. Syst. Evol. Microbiol.">
        <title>The Global Catalogue of Microorganisms (GCM) 10K type strain sequencing project: providing services to taxonomists for standard genome sequencing and annotation.</title>
        <authorList>
            <consortium name="The Broad Institute Genomics Platform"/>
            <consortium name="The Broad Institute Genome Sequencing Center for Infectious Disease"/>
            <person name="Wu L."/>
            <person name="Ma J."/>
        </authorList>
    </citation>
    <scope>NUCLEOTIDE SEQUENCE [LARGE SCALE GENOMIC DNA]</scope>
    <source>
        <strain evidence="2">KCTC 15012</strain>
    </source>
</reference>
<comment type="caution">
    <text evidence="1">The sequence shown here is derived from an EMBL/GenBank/DDBJ whole genome shotgun (WGS) entry which is preliminary data.</text>
</comment>
<evidence type="ECO:0000313" key="2">
    <source>
        <dbReference type="Proteomes" id="UP001597296"/>
    </source>
</evidence>
<organism evidence="1 2">
    <name type="scientific">Phaeospirillum tilakii</name>
    <dbReference type="NCBI Taxonomy" id="741673"/>
    <lineage>
        <taxon>Bacteria</taxon>
        <taxon>Pseudomonadati</taxon>
        <taxon>Pseudomonadota</taxon>
        <taxon>Alphaproteobacteria</taxon>
        <taxon>Rhodospirillales</taxon>
        <taxon>Rhodospirillaceae</taxon>
        <taxon>Phaeospirillum</taxon>
    </lineage>
</organism>
<sequence length="258" mass="27969">MTWASFQVCDDYRLEADGKATIIGVYPEITFPSLPARMMKLIVITKLRSDIRDPRALAGVKVQYPGADEPIYFPTGGILPQFGSNVDEYLAEGVQFADVASKVVLSDINFPVAGRLKVWAVTELGEDVYAGSLPVRSVELPSLLPPELHAAVTAFYAKHATNLGSEAGELAQYILEAMANYLPASAVQESGGDAMIIGGRGRLSVFFGVPRPQPPKIKLSVKPEHLKTEVVSASRFGFEARITPADVQLEELSFEEEA</sequence>
<name>A0ABW5CAE7_9PROT</name>
<protein>
    <submittedName>
        <fullName evidence="1">Uncharacterized protein</fullName>
    </submittedName>
</protein>
<keyword evidence="2" id="KW-1185">Reference proteome</keyword>
<dbReference type="EMBL" id="JBHUIY010000008">
    <property type="protein sequence ID" value="MFD2233337.1"/>
    <property type="molecule type" value="Genomic_DNA"/>
</dbReference>
<accession>A0ABW5CAE7</accession>
<dbReference type="RefSeq" id="WP_377315114.1">
    <property type="nucleotide sequence ID" value="NZ_JBHUIY010000008.1"/>
</dbReference>
<evidence type="ECO:0000313" key="1">
    <source>
        <dbReference type="EMBL" id="MFD2233337.1"/>
    </source>
</evidence>
<gene>
    <name evidence="1" type="ORF">ACFSNB_05935</name>
</gene>
<proteinExistence type="predicted"/>